<dbReference type="AlphaFoldDB" id="D3ER33"/>
<dbReference type="OrthoDB" id="488745at2"/>
<name>D3ER33_ATETH</name>
<proteinExistence type="predicted"/>
<dbReference type="PATRIC" id="fig|713887.8.peg.1195"/>
<evidence type="ECO:0000313" key="2">
    <source>
        <dbReference type="Proteomes" id="UP000001405"/>
    </source>
</evidence>
<dbReference type="RefSeq" id="WP_012954620.1">
    <property type="nucleotide sequence ID" value="NC_013771.1"/>
</dbReference>
<protein>
    <submittedName>
        <fullName evidence="1">Uncharacterized protein</fullName>
    </submittedName>
</protein>
<reference evidence="1 2" key="1">
    <citation type="journal article" date="2010" name="Nature">
        <title>Metabolic streamlining in an open-ocean nitrogen-fixing cyanobacterium.</title>
        <authorList>
            <person name="Tripp H.J."/>
            <person name="Bench S.R."/>
            <person name="Turk K.A."/>
            <person name="Foster R.A."/>
            <person name="Desany B.A."/>
            <person name="Niazi F."/>
            <person name="Affourtit J.P."/>
            <person name="Zehr J.P."/>
        </authorList>
    </citation>
    <scope>NUCLEOTIDE SEQUENCE [LARGE SCALE GENOMIC DNA]</scope>
    <source>
        <strain evidence="2">ALOHA</strain>
    </source>
</reference>
<keyword evidence="2" id="KW-1185">Reference proteome</keyword>
<dbReference type="HOGENOM" id="CLU_203090_0_0_3"/>
<sequence>MLIKELQPIAKEFIQQPLAFTGGFVSSMLKLKITDDPLKKWLQKQGLNSCKFHDDLDEKRSGPQNISID</sequence>
<dbReference type="STRING" id="1453429.UCYN_12670"/>
<dbReference type="KEGG" id="cyu:UCYN_12670"/>
<dbReference type="EMBL" id="CP001842">
    <property type="protein sequence ID" value="ADB95933.1"/>
    <property type="molecule type" value="Genomic_DNA"/>
</dbReference>
<dbReference type="InterPro" id="IPR040278">
    <property type="entry name" value="UPF0426"/>
</dbReference>
<gene>
    <name evidence="1" type="ordered locus">UCYN_12670</name>
</gene>
<dbReference type="Pfam" id="PF26369">
    <property type="entry name" value="UPF0426"/>
    <property type="match status" value="1"/>
</dbReference>
<dbReference type="Proteomes" id="UP000001405">
    <property type="component" value="Chromosome"/>
</dbReference>
<organism evidence="2">
    <name type="scientific">Atelocyanobacterium thalassa (isolate ALOHA)</name>
    <dbReference type="NCBI Taxonomy" id="1453429"/>
    <lineage>
        <taxon>Bacteria</taxon>
        <taxon>Bacillati</taxon>
        <taxon>Cyanobacteriota</taxon>
        <taxon>Cyanophyceae</taxon>
        <taxon>Oscillatoriophycideae</taxon>
        <taxon>Chroococcales</taxon>
        <taxon>Aphanothecaceae</taxon>
        <taxon>Candidatus Atelocyanobacterium</taxon>
        <taxon>Candidatus Atelocyanobacterium thalassae</taxon>
    </lineage>
</organism>
<evidence type="ECO:0000313" key="1">
    <source>
        <dbReference type="EMBL" id="ADB95933.1"/>
    </source>
</evidence>
<accession>D3ER33</accession>